<keyword evidence="1" id="KW-1133">Transmembrane helix</keyword>
<evidence type="ECO:0000313" key="2">
    <source>
        <dbReference type="EMBL" id="GAT70435.1"/>
    </source>
</evidence>
<sequence length="287" mass="28382">MPGPTVPPRSAGAPGSVIAVLAVLAAALAAAFVVAPRTLAGAGPGDGFADQRALAGAFRERFTEYWGSGGRDLPPGLAGIVDHWFRYHVAKAVIAAILLTVLAALGVLLWKAFLRAGGTGAGRSTALASAGVLVTVLALGSTAAVMANIQGAVAPFSSLLPMLTTGEPGGALADTLDQVRRGLAGHLSTGGPTPPALEVMIDDFARYHVALAGVAAVVAVALVGMSAASWRGFAGTGPSGGRARRVLGSFGVFSASAALLVIVIGAANTATAADPAPALLAFFEGGW</sequence>
<feature type="transmembrane region" description="Helical" evidence="1">
    <location>
        <begin position="126"/>
        <end position="149"/>
    </location>
</feature>
<dbReference type="EMBL" id="BDCX01000017">
    <property type="protein sequence ID" value="GAT70435.1"/>
    <property type="molecule type" value="Genomic_DNA"/>
</dbReference>
<name>A0A161LQ65_9ACTN</name>
<reference evidence="2 3" key="1">
    <citation type="journal article" date="2016" name="Genome Announc.">
        <title>Draft Genome Sequence of Planomonospora sphaerica JCM9374, a Rare Actinomycete.</title>
        <authorList>
            <person name="Dohra H."/>
            <person name="Suzuki T."/>
            <person name="Inoue Y."/>
            <person name="Kodani S."/>
        </authorList>
    </citation>
    <scope>NUCLEOTIDE SEQUENCE [LARGE SCALE GENOMIC DNA]</scope>
    <source>
        <strain evidence="2 3">JCM 9374</strain>
    </source>
</reference>
<gene>
    <name evidence="2" type="ORF">PS9374_06117</name>
</gene>
<evidence type="ECO:0000313" key="3">
    <source>
        <dbReference type="Proteomes" id="UP000077701"/>
    </source>
</evidence>
<protein>
    <recommendedName>
        <fullName evidence="4">Tat (Twin-arginine translocation) pathway signal sequence</fullName>
    </recommendedName>
</protein>
<proteinExistence type="predicted"/>
<keyword evidence="3" id="KW-1185">Reference proteome</keyword>
<keyword evidence="1" id="KW-0812">Transmembrane</keyword>
<dbReference type="Proteomes" id="UP000077701">
    <property type="component" value="Unassembled WGS sequence"/>
</dbReference>
<evidence type="ECO:0000256" key="1">
    <source>
        <dbReference type="SAM" id="Phobius"/>
    </source>
</evidence>
<reference evidence="3" key="2">
    <citation type="submission" date="2016-04" db="EMBL/GenBank/DDBJ databases">
        <title>Planomonospora sphaerica JCM9374 whole genome shotgun sequence.</title>
        <authorList>
            <person name="Suzuki T."/>
            <person name="Dohra H."/>
            <person name="Kodani S."/>
        </authorList>
    </citation>
    <scope>NUCLEOTIDE SEQUENCE [LARGE SCALE GENOMIC DNA]</scope>
    <source>
        <strain evidence="3">JCM 9374</strain>
    </source>
</reference>
<dbReference type="AlphaFoldDB" id="A0A161LQ65"/>
<keyword evidence="1" id="KW-0472">Membrane</keyword>
<organism evidence="2 3">
    <name type="scientific">Planomonospora sphaerica</name>
    <dbReference type="NCBI Taxonomy" id="161355"/>
    <lineage>
        <taxon>Bacteria</taxon>
        <taxon>Bacillati</taxon>
        <taxon>Actinomycetota</taxon>
        <taxon>Actinomycetes</taxon>
        <taxon>Streptosporangiales</taxon>
        <taxon>Streptosporangiaceae</taxon>
        <taxon>Planomonospora</taxon>
    </lineage>
</organism>
<accession>A0A161LQ65</accession>
<feature type="transmembrane region" description="Helical" evidence="1">
    <location>
        <begin position="204"/>
        <end position="225"/>
    </location>
</feature>
<dbReference type="STRING" id="161355.PS9374_06117"/>
<feature type="transmembrane region" description="Helical" evidence="1">
    <location>
        <begin position="12"/>
        <end position="35"/>
    </location>
</feature>
<feature type="transmembrane region" description="Helical" evidence="1">
    <location>
        <begin position="92"/>
        <end position="114"/>
    </location>
</feature>
<comment type="caution">
    <text evidence="2">The sequence shown here is derived from an EMBL/GenBank/DDBJ whole genome shotgun (WGS) entry which is preliminary data.</text>
</comment>
<evidence type="ECO:0008006" key="4">
    <source>
        <dbReference type="Google" id="ProtNLM"/>
    </source>
</evidence>
<feature type="transmembrane region" description="Helical" evidence="1">
    <location>
        <begin position="246"/>
        <end position="267"/>
    </location>
</feature>